<proteinExistence type="predicted"/>
<dbReference type="RefSeq" id="WP_140037450.1">
    <property type="nucleotide sequence ID" value="NZ_CP041040.1"/>
</dbReference>
<feature type="signal peptide" evidence="1">
    <location>
        <begin position="1"/>
        <end position="30"/>
    </location>
</feature>
<dbReference type="OrthoDB" id="5171895at2"/>
<dbReference type="PANTHER" id="PTHR33734:SF22">
    <property type="entry name" value="MEMBRANE-BOUND LYTIC MUREIN TRANSGLYCOSYLASE D"/>
    <property type="match status" value="1"/>
</dbReference>
<evidence type="ECO:0000313" key="4">
    <source>
        <dbReference type="Proteomes" id="UP000316125"/>
    </source>
</evidence>
<feature type="domain" description="LysM" evidence="2">
    <location>
        <begin position="124"/>
        <end position="168"/>
    </location>
</feature>
<dbReference type="InterPro" id="IPR036779">
    <property type="entry name" value="LysM_dom_sf"/>
</dbReference>
<gene>
    <name evidence="3" type="ORF">FIV50_10890</name>
</gene>
<dbReference type="PROSITE" id="PS51782">
    <property type="entry name" value="LYSM"/>
    <property type="match status" value="3"/>
</dbReference>
<evidence type="ECO:0000313" key="3">
    <source>
        <dbReference type="EMBL" id="QDE35250.1"/>
    </source>
</evidence>
<dbReference type="InterPro" id="IPR018392">
    <property type="entry name" value="LysM"/>
</dbReference>
<evidence type="ECO:0000259" key="2">
    <source>
        <dbReference type="PROSITE" id="PS51782"/>
    </source>
</evidence>
<dbReference type="SMART" id="SM00257">
    <property type="entry name" value="LysM"/>
    <property type="match status" value="3"/>
</dbReference>
<dbReference type="Proteomes" id="UP000316125">
    <property type="component" value="Chromosome"/>
</dbReference>
<dbReference type="PANTHER" id="PTHR33734">
    <property type="entry name" value="LYSM DOMAIN-CONTAINING GPI-ANCHORED PROTEIN 2"/>
    <property type="match status" value="1"/>
</dbReference>
<dbReference type="Pfam" id="PF01476">
    <property type="entry name" value="LysM"/>
    <property type="match status" value="3"/>
</dbReference>
<feature type="domain" description="LysM" evidence="2">
    <location>
        <begin position="193"/>
        <end position="237"/>
    </location>
</feature>
<dbReference type="AlphaFoldDB" id="A0A4Y5YQW5"/>
<sequence>MTTHAVARRTRYIQLGVPAAVLGTLSAAIAATPAAAEAVSSPIERLQSTPTRLAPAEAPPASYTVQPGDTISSIANRFALRTVDVLTWNGLSWRSVIYPGQTLSLTAGTAPTAPAAPAPTGSAATHTVAAGDTVFSIAQRHGTSVDAVLAANGLTRASVIYPGQQLALTGSSAPPPAAAAPATPPAPVAAGGQTHAVAAGDTLFAIAKKYGTTVAQLYALNGLASGAIIYAGQNLVVAAAPVTAPAPAAVTTAPPAQLFANLDAEQAGNASIIIRVGRDLGVPDRAIAIALATAMVESSMRNLSWGDRDSLGLFQQRPSMGWGTPEQAVDPDRSTRVFYGGSADPNGAASRGLLDIPGWESLRFTDAAQAVQISAYPERYGQWETQAHQWLSQHG</sequence>
<protein>
    <submittedName>
        <fullName evidence="3">LysM peptidoglycan-binding domain-containing protein</fullName>
    </submittedName>
</protein>
<evidence type="ECO:0000256" key="1">
    <source>
        <dbReference type="SAM" id="SignalP"/>
    </source>
</evidence>
<feature type="domain" description="LysM" evidence="2">
    <location>
        <begin position="61"/>
        <end position="105"/>
    </location>
</feature>
<accession>A0A4Y5YQW5</accession>
<name>A0A4Y5YQW5_9MICO</name>
<dbReference type="SUPFAM" id="SSF54106">
    <property type="entry name" value="LysM domain"/>
    <property type="match status" value="3"/>
</dbReference>
<dbReference type="Gene3D" id="3.10.350.10">
    <property type="entry name" value="LysM domain"/>
    <property type="match status" value="3"/>
</dbReference>
<organism evidence="3 4">
    <name type="scientific">Microbacterium foliorum</name>
    <dbReference type="NCBI Taxonomy" id="104336"/>
    <lineage>
        <taxon>Bacteria</taxon>
        <taxon>Bacillati</taxon>
        <taxon>Actinomycetota</taxon>
        <taxon>Actinomycetes</taxon>
        <taxon>Micrococcales</taxon>
        <taxon>Microbacteriaceae</taxon>
        <taxon>Microbacterium</taxon>
    </lineage>
</organism>
<feature type="chain" id="PRO_5021391402" evidence="1">
    <location>
        <begin position="31"/>
        <end position="395"/>
    </location>
</feature>
<keyword evidence="1" id="KW-0732">Signal</keyword>
<dbReference type="CDD" id="cd00118">
    <property type="entry name" value="LysM"/>
    <property type="match status" value="3"/>
</dbReference>
<dbReference type="EMBL" id="CP041040">
    <property type="protein sequence ID" value="QDE35250.1"/>
    <property type="molecule type" value="Genomic_DNA"/>
</dbReference>
<reference evidence="3 4" key="1">
    <citation type="submission" date="2019-06" db="EMBL/GenBank/DDBJ databases">
        <title>Complete genome of Microbacterium foliorum M2.</title>
        <authorList>
            <person name="Cao G."/>
        </authorList>
    </citation>
    <scope>NUCLEOTIDE SEQUENCE [LARGE SCALE GENOMIC DNA]</scope>
    <source>
        <strain evidence="3 4">M2</strain>
    </source>
</reference>